<dbReference type="AlphaFoldDB" id="A0A917W181"/>
<dbReference type="EMBL" id="BMMZ01000002">
    <property type="protein sequence ID" value="GGL55164.1"/>
    <property type="molecule type" value="Genomic_DNA"/>
</dbReference>
<comment type="cofactor">
    <cofactor evidence="1">
        <name>Mg(2+)</name>
        <dbReference type="ChEBI" id="CHEBI:18420"/>
    </cofactor>
</comment>
<dbReference type="InterPro" id="IPR015797">
    <property type="entry name" value="NUDIX_hydrolase-like_dom_sf"/>
</dbReference>
<dbReference type="Gene3D" id="3.90.79.10">
    <property type="entry name" value="Nucleoside Triphosphate Pyrophosphohydrolase"/>
    <property type="match status" value="1"/>
</dbReference>
<feature type="domain" description="Nudix hydrolase" evidence="6">
    <location>
        <begin position="117"/>
        <end position="247"/>
    </location>
</feature>
<evidence type="ECO:0000256" key="3">
    <source>
        <dbReference type="ARBA" id="ARBA00022801"/>
    </source>
</evidence>
<reference evidence="7" key="2">
    <citation type="submission" date="2020-09" db="EMBL/GenBank/DDBJ databases">
        <authorList>
            <person name="Sun Q."/>
            <person name="Zhou Y."/>
        </authorList>
    </citation>
    <scope>NUCLEOTIDE SEQUENCE</scope>
    <source>
        <strain evidence="7">CGMCC 4.7306</strain>
    </source>
</reference>
<evidence type="ECO:0000256" key="5">
    <source>
        <dbReference type="RuleBase" id="RU003476"/>
    </source>
</evidence>
<dbReference type="PROSITE" id="PS51462">
    <property type="entry name" value="NUDIX"/>
    <property type="match status" value="1"/>
</dbReference>
<dbReference type="InterPro" id="IPR000086">
    <property type="entry name" value="NUDIX_hydrolase_dom"/>
</dbReference>
<gene>
    <name evidence="7" type="ORF">GCM10011575_11940</name>
</gene>
<dbReference type="SUPFAM" id="SSF55811">
    <property type="entry name" value="Nudix"/>
    <property type="match status" value="1"/>
</dbReference>
<dbReference type="PRINTS" id="PR00502">
    <property type="entry name" value="NUDIXFAMILY"/>
</dbReference>
<dbReference type="GO" id="GO:0016787">
    <property type="term" value="F:hydrolase activity"/>
    <property type="evidence" value="ECO:0007669"/>
    <property type="project" value="UniProtKB-KW"/>
</dbReference>
<dbReference type="InterPro" id="IPR020084">
    <property type="entry name" value="NUDIX_hydrolase_CS"/>
</dbReference>
<dbReference type="InterPro" id="IPR016181">
    <property type="entry name" value="Acyl_CoA_acyltransferase"/>
</dbReference>
<dbReference type="PROSITE" id="PS00893">
    <property type="entry name" value="NUDIX_BOX"/>
    <property type="match status" value="1"/>
</dbReference>
<name>A0A917W181_9ACTN</name>
<dbReference type="InterPro" id="IPR020476">
    <property type="entry name" value="Nudix_hydrolase"/>
</dbReference>
<evidence type="ECO:0000256" key="4">
    <source>
        <dbReference type="ARBA" id="ARBA00022842"/>
    </source>
</evidence>
<dbReference type="PANTHER" id="PTHR43046">
    <property type="entry name" value="GDP-MANNOSE MANNOSYL HYDROLASE"/>
    <property type="match status" value="1"/>
</dbReference>
<proteinExistence type="inferred from homology"/>
<evidence type="ECO:0000259" key="6">
    <source>
        <dbReference type="PROSITE" id="PS51462"/>
    </source>
</evidence>
<evidence type="ECO:0000256" key="2">
    <source>
        <dbReference type="ARBA" id="ARBA00005582"/>
    </source>
</evidence>
<dbReference type="SUPFAM" id="SSF55729">
    <property type="entry name" value="Acyl-CoA N-acyltransferases (Nat)"/>
    <property type="match status" value="1"/>
</dbReference>
<dbReference type="CDD" id="cd18876">
    <property type="entry name" value="NUDIX_Hydrolase"/>
    <property type="match status" value="1"/>
</dbReference>
<comment type="similarity">
    <text evidence="2 5">Belongs to the Nudix hydrolase family.</text>
</comment>
<dbReference type="Proteomes" id="UP000613840">
    <property type="component" value="Unassembled WGS sequence"/>
</dbReference>
<dbReference type="Gene3D" id="3.40.630.30">
    <property type="match status" value="1"/>
</dbReference>
<keyword evidence="4" id="KW-0460">Magnesium</keyword>
<evidence type="ECO:0000256" key="1">
    <source>
        <dbReference type="ARBA" id="ARBA00001946"/>
    </source>
</evidence>
<sequence length="265" mass="29108">MRDPEITIEPAGPGSGVLRWQRHGEAAPESLIVAIRTATSQAFAGSALHRIEADVPADDHAGRRALLRSGFRWEGTRRRAVLDASGEPVDELIFSRLDDDRVDGPDGFSGVMNSALPRKRLIAHVLMHDEAGRILLCDTAFKTDWELPGGVVEPFESPRQGAIREVKEELGIDIELGRLLAVDWMPPYLGWDDAEELIFDGGAVTEAEIEAYVLQASEIRSVQLITIEDAEPHLTALSFRRLSAIIALGMERTLTMEDGRVVQGP</sequence>
<accession>A0A917W181</accession>
<keyword evidence="3 5" id="KW-0378">Hydrolase</keyword>
<evidence type="ECO:0000313" key="7">
    <source>
        <dbReference type="EMBL" id="GGL55164.1"/>
    </source>
</evidence>
<comment type="caution">
    <text evidence="7">The sequence shown here is derived from an EMBL/GenBank/DDBJ whole genome shotgun (WGS) entry which is preliminary data.</text>
</comment>
<keyword evidence="8" id="KW-1185">Reference proteome</keyword>
<reference evidence="7" key="1">
    <citation type="journal article" date="2014" name="Int. J. Syst. Evol. Microbiol.">
        <title>Complete genome sequence of Corynebacterium casei LMG S-19264T (=DSM 44701T), isolated from a smear-ripened cheese.</title>
        <authorList>
            <consortium name="US DOE Joint Genome Institute (JGI-PGF)"/>
            <person name="Walter F."/>
            <person name="Albersmeier A."/>
            <person name="Kalinowski J."/>
            <person name="Ruckert C."/>
        </authorList>
    </citation>
    <scope>NUCLEOTIDE SEQUENCE</scope>
    <source>
        <strain evidence="7">CGMCC 4.7306</strain>
    </source>
</reference>
<dbReference type="PANTHER" id="PTHR43046:SF12">
    <property type="entry name" value="GDP-MANNOSE MANNOSYL HYDROLASE"/>
    <property type="match status" value="1"/>
</dbReference>
<organism evidence="7 8">
    <name type="scientific">Microlunatus endophyticus</name>
    <dbReference type="NCBI Taxonomy" id="1716077"/>
    <lineage>
        <taxon>Bacteria</taxon>
        <taxon>Bacillati</taxon>
        <taxon>Actinomycetota</taxon>
        <taxon>Actinomycetes</taxon>
        <taxon>Propionibacteriales</taxon>
        <taxon>Propionibacteriaceae</taxon>
        <taxon>Microlunatus</taxon>
    </lineage>
</organism>
<evidence type="ECO:0000313" key="8">
    <source>
        <dbReference type="Proteomes" id="UP000613840"/>
    </source>
</evidence>
<dbReference type="RefSeq" id="WP_229669748.1">
    <property type="nucleotide sequence ID" value="NZ_BMMZ01000002.1"/>
</dbReference>
<protein>
    <recommendedName>
        <fullName evidence="6">Nudix hydrolase domain-containing protein</fullName>
    </recommendedName>
</protein>
<dbReference type="Pfam" id="PF00293">
    <property type="entry name" value="NUDIX"/>
    <property type="match status" value="1"/>
</dbReference>